<dbReference type="Proteomes" id="UP001220964">
    <property type="component" value="Unassembled WGS sequence"/>
</dbReference>
<feature type="domain" description="Paired" evidence="2">
    <location>
        <begin position="1"/>
        <end position="78"/>
    </location>
</feature>
<sequence length="78" mass="8709">MGRPLSLDLRRRIVACVEAGQSRRAAAAKFDVSPSFVGELMRRYRKTGSLEPARQGRPPGGRLAPLHHYLIETVEVRP</sequence>
<dbReference type="InterPro" id="IPR036388">
    <property type="entry name" value="WH-like_DNA-bd_sf"/>
</dbReference>
<dbReference type="Pfam" id="PF13518">
    <property type="entry name" value="HTH_28"/>
    <property type="match status" value="1"/>
</dbReference>
<dbReference type="AlphaFoldDB" id="A0AAE3NYN3"/>
<dbReference type="InterPro" id="IPR001523">
    <property type="entry name" value="Paired_dom"/>
</dbReference>
<dbReference type="SUPFAM" id="SSF46689">
    <property type="entry name" value="Homeodomain-like"/>
    <property type="match status" value="1"/>
</dbReference>
<organism evidence="3 4">
    <name type="scientific">Psychromarinibacter sediminicola</name>
    <dbReference type="NCBI Taxonomy" id="3033385"/>
    <lineage>
        <taxon>Bacteria</taxon>
        <taxon>Pseudomonadati</taxon>
        <taxon>Pseudomonadota</taxon>
        <taxon>Alphaproteobacteria</taxon>
        <taxon>Rhodobacterales</taxon>
        <taxon>Paracoccaceae</taxon>
        <taxon>Psychromarinibacter</taxon>
    </lineage>
</organism>
<dbReference type="RefSeq" id="WP_275570127.1">
    <property type="nucleotide sequence ID" value="NZ_JARGYC010000274.1"/>
</dbReference>
<dbReference type="InterPro" id="IPR009057">
    <property type="entry name" value="Homeodomain-like_sf"/>
</dbReference>
<dbReference type="GO" id="GO:0003677">
    <property type="term" value="F:DNA binding"/>
    <property type="evidence" value="ECO:0007669"/>
    <property type="project" value="InterPro"/>
</dbReference>
<dbReference type="EMBL" id="JARGYC010000274">
    <property type="protein sequence ID" value="MDF0604034.1"/>
    <property type="molecule type" value="Genomic_DNA"/>
</dbReference>
<evidence type="ECO:0000256" key="1">
    <source>
        <dbReference type="ARBA" id="ARBA00022724"/>
    </source>
</evidence>
<name>A0AAE3NYN3_9RHOB</name>
<evidence type="ECO:0000259" key="2">
    <source>
        <dbReference type="PROSITE" id="PS51057"/>
    </source>
</evidence>
<dbReference type="PROSITE" id="PS51057">
    <property type="entry name" value="PAIRED_2"/>
    <property type="match status" value="1"/>
</dbReference>
<feature type="non-terminal residue" evidence="3">
    <location>
        <position position="78"/>
    </location>
</feature>
<reference evidence="3" key="1">
    <citation type="submission" date="2023-03" db="EMBL/GenBank/DDBJ databases">
        <title>Multiphase analysis and comparison of six strains from genera Psychromarinibacter, Lutimaribacter, and Maritimibacter, including a novel species: Psychromarinibacter sediminicola sp. nov.</title>
        <authorList>
            <person name="Wang Y.-H."/>
            <person name="Ye M.-Q."/>
            <person name="Du Z.-J."/>
        </authorList>
    </citation>
    <scope>NUCLEOTIDE SEQUENCE</scope>
    <source>
        <strain evidence="3">C21-152</strain>
    </source>
</reference>
<proteinExistence type="predicted"/>
<evidence type="ECO:0000313" key="4">
    <source>
        <dbReference type="Proteomes" id="UP001220964"/>
    </source>
</evidence>
<keyword evidence="4" id="KW-1185">Reference proteome</keyword>
<protein>
    <submittedName>
        <fullName evidence="3">Helix-turn-helix domain-containing protein</fullName>
    </submittedName>
</protein>
<dbReference type="Gene3D" id="1.10.10.10">
    <property type="entry name" value="Winged helix-like DNA-binding domain superfamily/Winged helix DNA-binding domain"/>
    <property type="match status" value="1"/>
</dbReference>
<gene>
    <name evidence="3" type="ORF">P1J78_25350</name>
</gene>
<evidence type="ECO:0000313" key="3">
    <source>
        <dbReference type="EMBL" id="MDF0604034.1"/>
    </source>
</evidence>
<keyword evidence="1" id="KW-0563">Paired box</keyword>
<comment type="caution">
    <text evidence="3">The sequence shown here is derived from an EMBL/GenBank/DDBJ whole genome shotgun (WGS) entry which is preliminary data.</text>
</comment>
<dbReference type="InterPro" id="IPR055247">
    <property type="entry name" value="InsJ-like_HTH"/>
</dbReference>
<accession>A0AAE3NYN3</accession>
<dbReference type="GO" id="GO:0006355">
    <property type="term" value="P:regulation of DNA-templated transcription"/>
    <property type="evidence" value="ECO:0007669"/>
    <property type="project" value="InterPro"/>
</dbReference>